<name>A9PEB9_POPTR</name>
<dbReference type="EMBL" id="EF146666">
    <property type="protein sequence ID" value="ABK94722.1"/>
    <property type="molecule type" value="mRNA"/>
</dbReference>
<dbReference type="AlphaFoldDB" id="A9PEB9"/>
<sequence>MGINPPDMGLRRTTSTPVSIPETFLDSSCFTQIQAPPTWDADLPNLYNVAFDQGRQTTFPVQPFSGSVEASNLKMEM</sequence>
<proteinExistence type="evidence at transcript level"/>
<evidence type="ECO:0000313" key="1">
    <source>
        <dbReference type="EMBL" id="ABK94722.1"/>
    </source>
</evidence>
<reference evidence="1" key="1">
    <citation type="journal article" date="2008" name="BMC Genomics">
        <title>Analysis of 4,664 high-quality sequence-finished poplar full-length cDNA clones and their utility for the discovery of genes responding to insect feeding.</title>
        <authorList>
            <person name="Ralph S.G."/>
            <person name="Chun H.J."/>
            <person name="Cooper D."/>
            <person name="Kirkpatrick R."/>
            <person name="Kolosova N."/>
            <person name="Gunter L."/>
            <person name="Tuskan G.A."/>
            <person name="Douglas C.J."/>
            <person name="Holt R.A."/>
            <person name="Jones S.J."/>
            <person name="Marra M.A."/>
            <person name="Bohlmann J."/>
        </authorList>
    </citation>
    <scope>NUCLEOTIDE SEQUENCE</scope>
    <source>
        <tissue evidence="1">Young and mature leaves</tissue>
    </source>
</reference>
<accession>A9PEB9</accession>
<dbReference type="ExpressionAtlas" id="A9PEB9">
    <property type="expression patterns" value="baseline and differential"/>
</dbReference>
<organism evidence="1">
    <name type="scientific">Populus trichocarpa</name>
    <name type="common">Western balsam poplar</name>
    <name type="synonym">Populus balsamifera subsp. trichocarpa</name>
    <dbReference type="NCBI Taxonomy" id="3694"/>
    <lineage>
        <taxon>Eukaryota</taxon>
        <taxon>Viridiplantae</taxon>
        <taxon>Streptophyta</taxon>
        <taxon>Embryophyta</taxon>
        <taxon>Tracheophyta</taxon>
        <taxon>Spermatophyta</taxon>
        <taxon>Magnoliopsida</taxon>
        <taxon>eudicotyledons</taxon>
        <taxon>Gunneridae</taxon>
        <taxon>Pentapetalae</taxon>
        <taxon>rosids</taxon>
        <taxon>fabids</taxon>
        <taxon>Malpighiales</taxon>
        <taxon>Salicaceae</taxon>
        <taxon>Saliceae</taxon>
        <taxon>Populus</taxon>
    </lineage>
</organism>
<protein>
    <submittedName>
        <fullName evidence="1">Uncharacterized protein</fullName>
    </submittedName>
</protein>